<dbReference type="AlphaFoldDB" id="A0A0P7VEB2"/>
<reference evidence="1 2" key="1">
    <citation type="submission" date="2015-08" db="EMBL/GenBank/DDBJ databases">
        <title>The genome of the Asian arowana (Scleropages formosus).</title>
        <authorList>
            <person name="Tan M.H."/>
            <person name="Gan H.M."/>
            <person name="Croft L.J."/>
            <person name="Austin C.M."/>
        </authorList>
    </citation>
    <scope>NUCLEOTIDE SEQUENCE [LARGE SCALE GENOMIC DNA]</scope>
    <source>
        <strain evidence="1">Aro1</strain>
    </source>
</reference>
<dbReference type="Proteomes" id="UP000034805">
    <property type="component" value="Unassembled WGS sequence"/>
</dbReference>
<keyword evidence="1" id="KW-0645">Protease</keyword>
<dbReference type="GO" id="GO:0004180">
    <property type="term" value="F:carboxypeptidase activity"/>
    <property type="evidence" value="ECO:0007669"/>
    <property type="project" value="UniProtKB-KW"/>
</dbReference>
<proteinExistence type="predicted"/>
<accession>A0A0P7VEB2</accession>
<dbReference type="EMBL" id="JARO02002047">
    <property type="protein sequence ID" value="KPP73696.1"/>
    <property type="molecule type" value="Genomic_DNA"/>
</dbReference>
<comment type="caution">
    <text evidence="1">The sequence shown here is derived from an EMBL/GenBank/DDBJ whole genome shotgun (WGS) entry which is preliminary data.</text>
</comment>
<keyword evidence="1" id="KW-0121">Carboxypeptidase</keyword>
<gene>
    <name evidence="1" type="ORF">Z043_107200</name>
</gene>
<protein>
    <submittedName>
        <fullName evidence="1">Cytosolic carboxypeptidase 6-like</fullName>
    </submittedName>
</protein>
<organism evidence="1 2">
    <name type="scientific">Scleropages formosus</name>
    <name type="common">Asian bonytongue</name>
    <name type="synonym">Osteoglossum formosum</name>
    <dbReference type="NCBI Taxonomy" id="113540"/>
    <lineage>
        <taxon>Eukaryota</taxon>
        <taxon>Metazoa</taxon>
        <taxon>Chordata</taxon>
        <taxon>Craniata</taxon>
        <taxon>Vertebrata</taxon>
        <taxon>Euteleostomi</taxon>
        <taxon>Actinopterygii</taxon>
        <taxon>Neopterygii</taxon>
        <taxon>Teleostei</taxon>
        <taxon>Osteoglossocephala</taxon>
        <taxon>Osteoglossomorpha</taxon>
        <taxon>Osteoglossiformes</taxon>
        <taxon>Osteoglossidae</taxon>
        <taxon>Scleropages</taxon>
    </lineage>
</organism>
<sequence>MQILCSEDMFIMSFHISPMSQLIPLESAPYEKEKNMDQPSTFLVTSNEAGGEDALVGNVNKLLVIPQGYTGAPQKGHLIFDACFESVEWGIWR</sequence>
<name>A0A0P7VEB2_SCLFO</name>
<evidence type="ECO:0000313" key="2">
    <source>
        <dbReference type="Proteomes" id="UP000034805"/>
    </source>
</evidence>
<evidence type="ECO:0000313" key="1">
    <source>
        <dbReference type="EMBL" id="KPP73696.1"/>
    </source>
</evidence>
<keyword evidence="1" id="KW-0378">Hydrolase</keyword>